<sequence length="191" mass="22731">MKKIFTLILTVFLLISCERKQSNFSEEMIEKLAYRGKIIDGIMLPPPPISFSDLYVNLDNDEILLTNSNELFFFYKKHYSKKFKSFKEFLSAVLNDGFVFDRRLFKKSGYLEPFRLNSKIEKEYKDLIGFDEFFKKYSRQLTKESLVLNRLVIKENEDLTIGYILFKNGYNLSLDCHLGNSYIRKREDVFK</sequence>
<dbReference type="AlphaFoldDB" id="A0A226HL19"/>
<accession>A0A226HL19</accession>
<name>A0A226HL19_9FLAO</name>
<keyword evidence="2" id="KW-1185">Reference proteome</keyword>
<reference evidence="1 2" key="1">
    <citation type="submission" date="2016-11" db="EMBL/GenBank/DDBJ databases">
        <title>Whole genomes of Flavobacteriaceae.</title>
        <authorList>
            <person name="Stine C."/>
            <person name="Li C."/>
            <person name="Tadesse D."/>
        </authorList>
    </citation>
    <scope>NUCLEOTIDE SEQUENCE [LARGE SCALE GENOMIC DNA]</scope>
    <source>
        <strain evidence="1 2">DSM 18292</strain>
    </source>
</reference>
<evidence type="ECO:0008006" key="3">
    <source>
        <dbReference type="Google" id="ProtNLM"/>
    </source>
</evidence>
<gene>
    <name evidence="1" type="ORF">B0A66_04630</name>
</gene>
<comment type="caution">
    <text evidence="1">The sequence shown here is derived from an EMBL/GenBank/DDBJ whole genome shotgun (WGS) entry which is preliminary data.</text>
</comment>
<dbReference type="PROSITE" id="PS51257">
    <property type="entry name" value="PROKAR_LIPOPROTEIN"/>
    <property type="match status" value="1"/>
</dbReference>
<protein>
    <recommendedName>
        <fullName evidence="3">Lipoprotein</fullName>
    </recommendedName>
</protein>
<evidence type="ECO:0000313" key="1">
    <source>
        <dbReference type="EMBL" id="OXA94346.1"/>
    </source>
</evidence>
<dbReference type="RefSeq" id="WP_089048688.1">
    <property type="nucleotide sequence ID" value="NZ_MUGW01000009.1"/>
</dbReference>
<proteinExistence type="predicted"/>
<dbReference type="Proteomes" id="UP000198345">
    <property type="component" value="Unassembled WGS sequence"/>
</dbReference>
<evidence type="ECO:0000313" key="2">
    <source>
        <dbReference type="Proteomes" id="UP000198345"/>
    </source>
</evidence>
<dbReference type="EMBL" id="MUGW01000009">
    <property type="protein sequence ID" value="OXA94346.1"/>
    <property type="molecule type" value="Genomic_DNA"/>
</dbReference>
<dbReference type="OrthoDB" id="1360650at2"/>
<organism evidence="1 2">
    <name type="scientific">Flavobacterium hercynium</name>
    <dbReference type="NCBI Taxonomy" id="387094"/>
    <lineage>
        <taxon>Bacteria</taxon>
        <taxon>Pseudomonadati</taxon>
        <taxon>Bacteroidota</taxon>
        <taxon>Flavobacteriia</taxon>
        <taxon>Flavobacteriales</taxon>
        <taxon>Flavobacteriaceae</taxon>
        <taxon>Flavobacterium</taxon>
    </lineage>
</organism>